<comment type="caution">
    <text evidence="1">The sequence shown here is derived from an EMBL/GenBank/DDBJ whole genome shotgun (WGS) entry which is preliminary data.</text>
</comment>
<dbReference type="RefSeq" id="WP_022715621.1">
    <property type="nucleotide sequence ID" value="NZ_ATTQ01000007.1"/>
</dbReference>
<dbReference type="AlphaFoldDB" id="A0A559SNM6"/>
<dbReference type="EMBL" id="VISO01000003">
    <property type="protein sequence ID" value="TVZ63948.1"/>
    <property type="molecule type" value="Genomic_DNA"/>
</dbReference>
<proteinExistence type="predicted"/>
<sequence>MLENVRFCVCIYLDGNPDRIESDGNECAAALQELTGMSSEDATSRLIDAVILGSTSQTTPYELYIEHLGWTD</sequence>
<organism evidence="1 2">
    <name type="scientific">Rhizobium mongolense USDA 1844</name>
    <dbReference type="NCBI Taxonomy" id="1079460"/>
    <lineage>
        <taxon>Bacteria</taxon>
        <taxon>Pseudomonadati</taxon>
        <taxon>Pseudomonadota</taxon>
        <taxon>Alphaproteobacteria</taxon>
        <taxon>Hyphomicrobiales</taxon>
        <taxon>Rhizobiaceae</taxon>
        <taxon>Rhizobium/Agrobacterium group</taxon>
        <taxon>Rhizobium</taxon>
    </lineage>
</organism>
<dbReference type="Proteomes" id="UP000319824">
    <property type="component" value="Unassembled WGS sequence"/>
</dbReference>
<evidence type="ECO:0000313" key="1">
    <source>
        <dbReference type="EMBL" id="TVZ63948.1"/>
    </source>
</evidence>
<reference evidence="1 2" key="1">
    <citation type="submission" date="2019-06" db="EMBL/GenBank/DDBJ databases">
        <title>Pac Bio to generate improved reference genome sequences for organisms with transposon mutant libraries (support for FEBA project).</title>
        <authorList>
            <person name="Blow M."/>
        </authorList>
    </citation>
    <scope>NUCLEOTIDE SEQUENCE [LARGE SCALE GENOMIC DNA]</scope>
    <source>
        <strain evidence="1 2">USDA 1844</strain>
    </source>
</reference>
<evidence type="ECO:0000313" key="2">
    <source>
        <dbReference type="Proteomes" id="UP000319824"/>
    </source>
</evidence>
<gene>
    <name evidence="1" type="ORF">BCL32_4138</name>
</gene>
<protein>
    <submittedName>
        <fullName evidence="1">Uncharacterized protein</fullName>
    </submittedName>
</protein>
<name>A0A559SNM6_9HYPH</name>
<accession>A0A559SNM6</accession>